<evidence type="ECO:0000313" key="3">
    <source>
        <dbReference type="EMBL" id="GMI12900.1"/>
    </source>
</evidence>
<feature type="transmembrane region" description="Helical" evidence="2">
    <location>
        <begin position="233"/>
        <end position="257"/>
    </location>
</feature>
<protein>
    <recommendedName>
        <fullName evidence="5">THH1/TOM1/TOM3 domain-containing protein</fullName>
    </recommendedName>
</protein>
<dbReference type="OrthoDB" id="192040at2759"/>
<keyword evidence="2" id="KW-1133">Transmembrane helix</keyword>
<dbReference type="AlphaFoldDB" id="A0A9W7FIW3"/>
<feature type="compositionally biased region" description="Basic and acidic residues" evidence="1">
    <location>
        <begin position="367"/>
        <end position="379"/>
    </location>
</feature>
<feature type="transmembrane region" description="Helical" evidence="2">
    <location>
        <begin position="6"/>
        <end position="28"/>
    </location>
</feature>
<proteinExistence type="predicted"/>
<feature type="compositionally biased region" description="Polar residues" evidence="1">
    <location>
        <begin position="306"/>
        <end position="315"/>
    </location>
</feature>
<evidence type="ECO:0000256" key="2">
    <source>
        <dbReference type="SAM" id="Phobius"/>
    </source>
</evidence>
<reference evidence="3" key="1">
    <citation type="submission" date="2022-07" db="EMBL/GenBank/DDBJ databases">
        <title>Genome analysis of Parmales, a sister group of diatoms, reveals the evolutionary specialization of diatoms from phago-mixotrophs to photoautotrophs.</title>
        <authorList>
            <person name="Ban H."/>
            <person name="Sato S."/>
            <person name="Yoshikawa S."/>
            <person name="Kazumasa Y."/>
            <person name="Nakamura Y."/>
            <person name="Ichinomiya M."/>
            <person name="Saitoh K."/>
            <person name="Sato N."/>
            <person name="Blanc-Mathieu R."/>
            <person name="Endo H."/>
            <person name="Kuwata A."/>
            <person name="Ogata H."/>
        </authorList>
    </citation>
    <scope>NUCLEOTIDE SEQUENCE</scope>
</reference>
<comment type="caution">
    <text evidence="3">The sequence shown here is derived from an EMBL/GenBank/DDBJ whole genome shotgun (WGS) entry which is preliminary data.</text>
</comment>
<feature type="transmembrane region" description="Helical" evidence="2">
    <location>
        <begin position="144"/>
        <end position="163"/>
    </location>
</feature>
<evidence type="ECO:0000313" key="4">
    <source>
        <dbReference type="Proteomes" id="UP001165082"/>
    </source>
</evidence>
<accession>A0A9W7FIW3</accession>
<feature type="region of interest" description="Disordered" evidence="1">
    <location>
        <begin position="306"/>
        <end position="325"/>
    </location>
</feature>
<evidence type="ECO:0000256" key="1">
    <source>
        <dbReference type="SAM" id="MobiDB-lite"/>
    </source>
</evidence>
<keyword evidence="2" id="KW-0812">Transmembrane</keyword>
<evidence type="ECO:0008006" key="5">
    <source>
        <dbReference type="Google" id="ProtNLM"/>
    </source>
</evidence>
<dbReference type="Proteomes" id="UP001165082">
    <property type="component" value="Unassembled WGS sequence"/>
</dbReference>
<sequence length="416" mass="47601">MSEIFDWKTFGLLCWCFATIIALWRLIVNAKHTVRVNRLNEFTKSSTACVYIRFLFTSSVPYSDVDSFRIKQQNLWFHVFSFFGSAFEIPKYVTYIVHGDGDYNINLYPLHLLSIFCIYISFCIIINLWGSAIVFESKDSKRAITLRTILVVLTAIDFILVTIVSVKCYTLEDLEKLLDDDPWYAYMTTYQSVGMMMLSIFFLIFGYSAQRKIWRTFTRSEGWKRDDNFWKGLIRLNIIIVICFFCFTVKAILLYLIQNDSNTDLDDNPLHLPPFTWYLFYEWIPDILPRLGLLYLMSRNLSTDETSRADMSTSGEGTGPAHLRSSETFSDDIVFMGRSFTTDSGWTRCTTDSVDYEVTGEQQRMVAEKMKKALSDEPPKSTIKLGGAGAGGDGNPNEGSNNRDSSSLEAPLLGSV</sequence>
<feature type="transmembrane region" description="Helical" evidence="2">
    <location>
        <begin position="183"/>
        <end position="205"/>
    </location>
</feature>
<feature type="transmembrane region" description="Helical" evidence="2">
    <location>
        <begin position="75"/>
        <end position="93"/>
    </location>
</feature>
<keyword evidence="4" id="KW-1185">Reference proteome</keyword>
<feature type="region of interest" description="Disordered" evidence="1">
    <location>
        <begin position="367"/>
        <end position="416"/>
    </location>
</feature>
<gene>
    <name evidence="3" type="ORF">TrRE_jg11922</name>
</gene>
<feature type="transmembrane region" description="Helical" evidence="2">
    <location>
        <begin position="113"/>
        <end position="135"/>
    </location>
</feature>
<keyword evidence="2" id="KW-0472">Membrane</keyword>
<name>A0A9W7FIW3_9STRA</name>
<feature type="compositionally biased region" description="Polar residues" evidence="1">
    <location>
        <begin position="397"/>
        <end position="408"/>
    </location>
</feature>
<organism evidence="3 4">
    <name type="scientific">Triparma retinervis</name>
    <dbReference type="NCBI Taxonomy" id="2557542"/>
    <lineage>
        <taxon>Eukaryota</taxon>
        <taxon>Sar</taxon>
        <taxon>Stramenopiles</taxon>
        <taxon>Ochrophyta</taxon>
        <taxon>Bolidophyceae</taxon>
        <taxon>Parmales</taxon>
        <taxon>Triparmaceae</taxon>
        <taxon>Triparma</taxon>
    </lineage>
</organism>
<dbReference type="EMBL" id="BRXZ01000500">
    <property type="protein sequence ID" value="GMI12900.1"/>
    <property type="molecule type" value="Genomic_DNA"/>
</dbReference>